<dbReference type="NCBIfam" id="NF007256">
    <property type="entry name" value="PRK09705.1"/>
    <property type="match status" value="1"/>
</dbReference>
<protein>
    <submittedName>
        <fullName evidence="5">Cyanate transporter</fullName>
    </submittedName>
</protein>
<comment type="caution">
    <text evidence="5">The sequence shown here is derived from an EMBL/GenBank/DDBJ whole genome shotgun (WGS) entry which is preliminary data.</text>
</comment>
<evidence type="ECO:0000313" key="6">
    <source>
        <dbReference type="Proteomes" id="UP000823889"/>
    </source>
</evidence>
<gene>
    <name evidence="5" type="ORF">H9906_05380</name>
</gene>
<feature type="transmembrane region" description="Helical" evidence="4">
    <location>
        <begin position="301"/>
        <end position="323"/>
    </location>
</feature>
<dbReference type="InterPro" id="IPR036259">
    <property type="entry name" value="MFS_trans_sf"/>
</dbReference>
<evidence type="ECO:0000256" key="4">
    <source>
        <dbReference type="SAM" id="Phobius"/>
    </source>
</evidence>
<feature type="transmembrane region" description="Helical" evidence="4">
    <location>
        <begin position="82"/>
        <end position="100"/>
    </location>
</feature>
<dbReference type="PANTHER" id="PTHR23523:SF1">
    <property type="entry name" value="CYANATE TRANSPORT PROTEIN CYNX"/>
    <property type="match status" value="1"/>
</dbReference>
<feature type="transmembrane region" description="Helical" evidence="4">
    <location>
        <begin position="12"/>
        <end position="31"/>
    </location>
</feature>
<dbReference type="GO" id="GO:0022857">
    <property type="term" value="F:transmembrane transporter activity"/>
    <property type="evidence" value="ECO:0007669"/>
    <property type="project" value="InterPro"/>
</dbReference>
<feature type="transmembrane region" description="Helical" evidence="4">
    <location>
        <begin position="211"/>
        <end position="233"/>
    </location>
</feature>
<feature type="transmembrane region" description="Helical" evidence="4">
    <location>
        <begin position="51"/>
        <end position="70"/>
    </location>
</feature>
<feature type="transmembrane region" description="Helical" evidence="4">
    <location>
        <begin position="169"/>
        <end position="190"/>
    </location>
</feature>
<dbReference type="Gene3D" id="1.20.1250.20">
    <property type="entry name" value="MFS general substrate transporter like domains"/>
    <property type="match status" value="1"/>
</dbReference>
<evidence type="ECO:0000313" key="5">
    <source>
        <dbReference type="EMBL" id="HJD44448.1"/>
    </source>
</evidence>
<reference evidence="5" key="2">
    <citation type="submission" date="2021-04" db="EMBL/GenBank/DDBJ databases">
        <authorList>
            <person name="Gilroy R."/>
        </authorList>
    </citation>
    <scope>NUCLEOTIDE SEQUENCE</scope>
    <source>
        <strain evidence="5">9264</strain>
    </source>
</reference>
<accession>A0A9D2U9J6</accession>
<evidence type="ECO:0000256" key="1">
    <source>
        <dbReference type="ARBA" id="ARBA00022692"/>
    </source>
</evidence>
<dbReference type="InterPro" id="IPR052524">
    <property type="entry name" value="MFS_Cyanate_Porter"/>
</dbReference>
<dbReference type="Proteomes" id="UP000823889">
    <property type="component" value="Unassembled WGS sequence"/>
</dbReference>
<dbReference type="EMBL" id="DWUQ01000107">
    <property type="protein sequence ID" value="HJD44448.1"/>
    <property type="molecule type" value="Genomic_DNA"/>
</dbReference>
<keyword evidence="2 4" id="KW-1133">Transmembrane helix</keyword>
<feature type="transmembrane region" description="Helical" evidence="4">
    <location>
        <begin position="335"/>
        <end position="353"/>
    </location>
</feature>
<evidence type="ECO:0000256" key="2">
    <source>
        <dbReference type="ARBA" id="ARBA00022989"/>
    </source>
</evidence>
<proteinExistence type="predicted"/>
<keyword evidence="3 4" id="KW-0472">Membrane</keyword>
<feature type="transmembrane region" description="Helical" evidence="4">
    <location>
        <begin position="365"/>
        <end position="386"/>
    </location>
</feature>
<reference evidence="5" key="1">
    <citation type="journal article" date="2021" name="PeerJ">
        <title>Extensive microbial diversity within the chicken gut microbiome revealed by metagenomics and culture.</title>
        <authorList>
            <person name="Gilroy R."/>
            <person name="Ravi A."/>
            <person name="Getino M."/>
            <person name="Pursley I."/>
            <person name="Horton D.L."/>
            <person name="Alikhan N.F."/>
            <person name="Baker D."/>
            <person name="Gharbi K."/>
            <person name="Hall N."/>
            <person name="Watson M."/>
            <person name="Adriaenssens E.M."/>
            <person name="Foster-Nyarko E."/>
            <person name="Jarju S."/>
            <person name="Secka A."/>
            <person name="Antonio M."/>
            <person name="Oren A."/>
            <person name="Chaudhuri R.R."/>
            <person name="La Ragione R."/>
            <person name="Hildebrand F."/>
            <person name="Pallen M.J."/>
        </authorList>
    </citation>
    <scope>NUCLEOTIDE SEQUENCE</scope>
    <source>
        <strain evidence="5">9264</strain>
    </source>
</reference>
<name>A0A9D2U9J6_9BURK</name>
<feature type="transmembrane region" description="Helical" evidence="4">
    <location>
        <begin position="106"/>
        <end position="124"/>
    </location>
</feature>
<dbReference type="InterPro" id="IPR011701">
    <property type="entry name" value="MFS"/>
</dbReference>
<dbReference type="AlphaFoldDB" id="A0A9D2U9J6"/>
<dbReference type="PANTHER" id="PTHR23523">
    <property type="match status" value="1"/>
</dbReference>
<dbReference type="SUPFAM" id="SSF103473">
    <property type="entry name" value="MFS general substrate transporter"/>
    <property type="match status" value="1"/>
</dbReference>
<organism evidence="5 6">
    <name type="scientific">Candidatus Paenalcaligenes intestinipullorum</name>
    <dbReference type="NCBI Taxonomy" id="2838718"/>
    <lineage>
        <taxon>Bacteria</taxon>
        <taxon>Pseudomonadati</taxon>
        <taxon>Pseudomonadota</taxon>
        <taxon>Betaproteobacteria</taxon>
        <taxon>Burkholderiales</taxon>
        <taxon>Alcaligenaceae</taxon>
        <taxon>Paenalcaligenes</taxon>
    </lineage>
</organism>
<dbReference type="Pfam" id="PF07690">
    <property type="entry name" value="MFS_1"/>
    <property type="match status" value="1"/>
</dbReference>
<feature type="transmembrane region" description="Helical" evidence="4">
    <location>
        <begin position="239"/>
        <end position="265"/>
    </location>
</feature>
<feature type="transmembrane region" description="Helical" evidence="4">
    <location>
        <begin position="277"/>
        <end position="295"/>
    </location>
</feature>
<keyword evidence="1 4" id="KW-0812">Transmembrane</keyword>
<sequence length="401" mass="42724">MTASTVTSTPQRLGLWLALVVLIGLNLRPFITATGPVVGEIASSTGLSFQGLAWLTLLPMFLMGVFAFLLPSLRRIASTRTAMLGALLILGLGCVLRLWVPNGLTLILTAGLCGIGVAVLQALLPGIIKQQFPAHVAPVTGLYSAMLMGGGALGAQLTPMVSEVANWQWGLAMWALPIPFALLCAWWILPKDRPNPQSSLPAGLLMRRPRTWLLIFSFGLINSGYATIVAWLSPYYQELGWSAASSGSLIAVLSIAQAASALSLPTLAARNLDRRKWLWLALSCQALGFASFAFWPTSAPYFWSAIMGIGLGGCFALTLVVALDHFTNPAQAGTLSALMQGGGFIITAAGPWVSASLRELSGSFVYAWSVHLCLVLVVAGLVWRFIPAHYERVMATQTLAS</sequence>
<evidence type="ECO:0000256" key="3">
    <source>
        <dbReference type="ARBA" id="ARBA00023136"/>
    </source>
</evidence>
<feature type="transmembrane region" description="Helical" evidence="4">
    <location>
        <begin position="136"/>
        <end position="157"/>
    </location>
</feature>